<evidence type="ECO:0000313" key="4">
    <source>
        <dbReference type="Proteomes" id="UP000295781"/>
    </source>
</evidence>
<evidence type="ECO:0008006" key="5">
    <source>
        <dbReference type="Google" id="ProtNLM"/>
    </source>
</evidence>
<proteinExistence type="predicted"/>
<dbReference type="EMBL" id="CP012670">
    <property type="protein sequence ID" value="AUX22701.1"/>
    <property type="molecule type" value="Genomic_DNA"/>
</dbReference>
<evidence type="ECO:0000256" key="1">
    <source>
        <dbReference type="SAM" id="MobiDB-lite"/>
    </source>
</evidence>
<accession>A0A4P2Q0W5</accession>
<keyword evidence="2" id="KW-1133">Transmembrane helix</keyword>
<name>A0A4P2Q0W5_SORCE</name>
<dbReference type="Proteomes" id="UP000295781">
    <property type="component" value="Chromosome"/>
</dbReference>
<dbReference type="OrthoDB" id="5501492at2"/>
<organism evidence="3 4">
    <name type="scientific">Sorangium cellulosum</name>
    <name type="common">Polyangium cellulosum</name>
    <dbReference type="NCBI Taxonomy" id="56"/>
    <lineage>
        <taxon>Bacteria</taxon>
        <taxon>Pseudomonadati</taxon>
        <taxon>Myxococcota</taxon>
        <taxon>Polyangia</taxon>
        <taxon>Polyangiales</taxon>
        <taxon>Polyangiaceae</taxon>
        <taxon>Sorangium</taxon>
    </lineage>
</organism>
<feature type="transmembrane region" description="Helical" evidence="2">
    <location>
        <begin position="33"/>
        <end position="52"/>
    </location>
</feature>
<gene>
    <name evidence="3" type="ORF">SOCEGT47_032070</name>
</gene>
<keyword evidence="2" id="KW-0472">Membrane</keyword>
<feature type="region of interest" description="Disordered" evidence="1">
    <location>
        <begin position="1"/>
        <end position="28"/>
    </location>
</feature>
<sequence length="434" mass="46947">MAEPEASTPPAPAAPPAQQHPGTRPPRARRRRWILGAVGVSALAGAGLWIAVHRIPWMGPLVAGGLRAVIGTENVTALEETAYAVEDRILRLFRGNEPPKTYWEVPEEAPAPAAPAASLTAAVALSAPTARASAGVVPALFRPKDVGPSHEAWSAPGDGRWVPIVDHARPDEPPRLYKTLLHPDPSRSWAELFVVAVDLSRVDLHLMAGSREPAATTKEGEAIARPAKIPEAHHEHLLAAFNGGFMTEHGQWGMRLDDVTVVPPRDKGCTVALYRDDRVRIAPWTALAADEAGMRWWRQAPSCMAVGGELHPALRAPNVRNWGATLDGNTVIRRSAVGMDRDGKVLFVAISNHTTATAIALGLRHAGAWDVAQLDVNWSYPKFLLYEPGEDGALKAIALASGFEFSEDEYIRKRSRRDFFYLTRKPSAPPAAAP</sequence>
<evidence type="ECO:0000313" key="3">
    <source>
        <dbReference type="EMBL" id="AUX22701.1"/>
    </source>
</evidence>
<reference evidence="3 4" key="1">
    <citation type="submission" date="2015-09" db="EMBL/GenBank/DDBJ databases">
        <title>Sorangium comparison.</title>
        <authorList>
            <person name="Zaburannyi N."/>
            <person name="Bunk B."/>
            <person name="Overmann J."/>
            <person name="Mueller R."/>
        </authorList>
    </citation>
    <scope>NUCLEOTIDE SEQUENCE [LARGE SCALE GENOMIC DNA]</scope>
    <source>
        <strain evidence="3 4">So ceGT47</strain>
    </source>
</reference>
<dbReference type="RefSeq" id="WP_129347820.1">
    <property type="nucleotide sequence ID" value="NZ_CP012670.1"/>
</dbReference>
<evidence type="ECO:0000256" key="2">
    <source>
        <dbReference type="SAM" id="Phobius"/>
    </source>
</evidence>
<keyword evidence="2" id="KW-0812">Transmembrane</keyword>
<dbReference type="AlphaFoldDB" id="A0A4P2Q0W5"/>
<protein>
    <recommendedName>
        <fullName evidence="5">Phosphodiester glycosidase domain-containing protein</fullName>
    </recommendedName>
</protein>